<comment type="caution">
    <text evidence="4">The sequence shown here is derived from an EMBL/GenBank/DDBJ whole genome shotgun (WGS) entry which is preliminary data.</text>
</comment>
<protein>
    <recommendedName>
        <fullName evidence="3">EF-hand domain-containing protein</fullName>
    </recommendedName>
</protein>
<evidence type="ECO:0000256" key="2">
    <source>
        <dbReference type="SAM" id="SignalP"/>
    </source>
</evidence>
<dbReference type="InterPro" id="IPR011992">
    <property type="entry name" value="EF-hand-dom_pair"/>
</dbReference>
<evidence type="ECO:0000256" key="1">
    <source>
        <dbReference type="SAM" id="MobiDB-lite"/>
    </source>
</evidence>
<dbReference type="Pfam" id="PF13202">
    <property type="entry name" value="EF-hand_5"/>
    <property type="match status" value="1"/>
</dbReference>
<sequence>MTKPITMTALVAGTILAGAMGAHALTVGPAAAPATNSDVQSVQFDGPPRGPGGPRGMGPGGMGPMGPGGPLMMMMRDADTNEDGALTQDEVDAFLAEKFAIGDTDGDGEVTLKDFEAIWLDLTRPMMVRTFQMLDEDGSAVITTEELDKRFGNVVQHLDRNDDGKLDRADRRHARGERGGRHGFRKHDRGGCERPDGPRGPGGPRGPRPEQAE</sequence>
<dbReference type="SUPFAM" id="SSF47473">
    <property type="entry name" value="EF-hand"/>
    <property type="match status" value="1"/>
</dbReference>
<name>A0A934ML62_9HYPH</name>
<dbReference type="AlphaFoldDB" id="A0A934ML62"/>
<dbReference type="PROSITE" id="PS00018">
    <property type="entry name" value="EF_HAND_1"/>
    <property type="match status" value="1"/>
</dbReference>
<evidence type="ECO:0000313" key="5">
    <source>
        <dbReference type="Proteomes" id="UP000609531"/>
    </source>
</evidence>
<reference evidence="4" key="1">
    <citation type="submission" date="2020-12" db="EMBL/GenBank/DDBJ databases">
        <title>Bacterial taxonomy.</title>
        <authorList>
            <person name="Pan X."/>
        </authorList>
    </citation>
    <scope>NUCLEOTIDE SEQUENCE</scope>
    <source>
        <strain evidence="4">B2012</strain>
    </source>
</reference>
<accession>A0A934ML62</accession>
<feature type="compositionally biased region" description="Gly residues" evidence="1">
    <location>
        <begin position="52"/>
        <end position="69"/>
    </location>
</feature>
<dbReference type="InterPro" id="IPR002048">
    <property type="entry name" value="EF_hand_dom"/>
</dbReference>
<dbReference type="RefSeq" id="WP_198881953.1">
    <property type="nucleotide sequence ID" value="NZ_JAEKJA010000007.1"/>
</dbReference>
<keyword evidence="2" id="KW-0732">Signal</keyword>
<dbReference type="PROSITE" id="PS50222">
    <property type="entry name" value="EF_HAND_2"/>
    <property type="match status" value="1"/>
</dbReference>
<evidence type="ECO:0000313" key="4">
    <source>
        <dbReference type="EMBL" id="MBJ3776069.1"/>
    </source>
</evidence>
<gene>
    <name evidence="4" type="ORF">JCR33_10250</name>
</gene>
<feature type="compositionally biased region" description="Basic and acidic residues" evidence="1">
    <location>
        <begin position="162"/>
        <end position="180"/>
    </location>
</feature>
<feature type="region of interest" description="Disordered" evidence="1">
    <location>
        <begin position="36"/>
        <end position="69"/>
    </location>
</feature>
<feature type="region of interest" description="Disordered" evidence="1">
    <location>
        <begin position="162"/>
        <end position="213"/>
    </location>
</feature>
<dbReference type="SMART" id="SM00054">
    <property type="entry name" value="EFh"/>
    <property type="match status" value="3"/>
</dbReference>
<organism evidence="4 5">
    <name type="scientific">Acuticoccus mangrovi</name>
    <dbReference type="NCBI Taxonomy" id="2796142"/>
    <lineage>
        <taxon>Bacteria</taxon>
        <taxon>Pseudomonadati</taxon>
        <taxon>Pseudomonadota</taxon>
        <taxon>Alphaproteobacteria</taxon>
        <taxon>Hyphomicrobiales</taxon>
        <taxon>Amorphaceae</taxon>
        <taxon>Acuticoccus</taxon>
    </lineage>
</organism>
<dbReference type="Gene3D" id="1.10.238.10">
    <property type="entry name" value="EF-hand"/>
    <property type="match status" value="2"/>
</dbReference>
<dbReference type="GO" id="GO:0005509">
    <property type="term" value="F:calcium ion binding"/>
    <property type="evidence" value="ECO:0007669"/>
    <property type="project" value="InterPro"/>
</dbReference>
<feature type="chain" id="PRO_5037580521" description="EF-hand domain-containing protein" evidence="2">
    <location>
        <begin position="25"/>
        <end position="213"/>
    </location>
</feature>
<feature type="domain" description="EF-hand" evidence="3">
    <location>
        <begin position="90"/>
        <end position="125"/>
    </location>
</feature>
<feature type="signal peptide" evidence="2">
    <location>
        <begin position="1"/>
        <end position="24"/>
    </location>
</feature>
<dbReference type="Proteomes" id="UP000609531">
    <property type="component" value="Unassembled WGS sequence"/>
</dbReference>
<keyword evidence="5" id="KW-1185">Reference proteome</keyword>
<dbReference type="EMBL" id="JAEKJA010000007">
    <property type="protein sequence ID" value="MBJ3776069.1"/>
    <property type="molecule type" value="Genomic_DNA"/>
</dbReference>
<evidence type="ECO:0000259" key="3">
    <source>
        <dbReference type="PROSITE" id="PS50222"/>
    </source>
</evidence>
<proteinExistence type="predicted"/>
<dbReference type="InterPro" id="IPR018247">
    <property type="entry name" value="EF_Hand_1_Ca_BS"/>
</dbReference>